<sequence>MVKLPHHTDKSMSHVAVSHFNMEKGSVDTGEEDSRVVGPKLIRKKSSIDDNSGRNQGKVFNTKYPRINWSVEKYNPLPQKPYMVELLAPERYPTDKLVQAIRVYRKEVEEIGGDTKMLHDYEDAHLKRNHSPEASDLGDLEAADKPVLLEVEKGVPMAIHARSTPYWAGHAPVCDDPASCKHFLLLHPGFGFFGK</sequence>
<dbReference type="EMBL" id="GBHO01035249">
    <property type="protein sequence ID" value="JAG08355.1"/>
    <property type="molecule type" value="Transcribed_RNA"/>
</dbReference>
<dbReference type="AlphaFoldDB" id="A0A0A9WU26"/>
<name>A0A0A9WU26_LYGHE</name>
<reference evidence="1" key="1">
    <citation type="journal article" date="2014" name="PLoS ONE">
        <title>Transcriptome-Based Identification of ABC Transporters in the Western Tarnished Plant Bug Lygus hesperus.</title>
        <authorList>
            <person name="Hull J.J."/>
            <person name="Chaney K."/>
            <person name="Geib S.M."/>
            <person name="Fabrick J.A."/>
            <person name="Brent C.S."/>
            <person name="Walsh D."/>
            <person name="Lavine L.C."/>
        </authorList>
    </citation>
    <scope>NUCLEOTIDE SEQUENCE</scope>
</reference>
<organism evidence="1">
    <name type="scientific">Lygus hesperus</name>
    <name type="common">Western plant bug</name>
    <dbReference type="NCBI Taxonomy" id="30085"/>
    <lineage>
        <taxon>Eukaryota</taxon>
        <taxon>Metazoa</taxon>
        <taxon>Ecdysozoa</taxon>
        <taxon>Arthropoda</taxon>
        <taxon>Hexapoda</taxon>
        <taxon>Insecta</taxon>
        <taxon>Pterygota</taxon>
        <taxon>Neoptera</taxon>
        <taxon>Paraneoptera</taxon>
        <taxon>Hemiptera</taxon>
        <taxon>Heteroptera</taxon>
        <taxon>Panheteroptera</taxon>
        <taxon>Cimicomorpha</taxon>
        <taxon>Miridae</taxon>
        <taxon>Mirini</taxon>
        <taxon>Lygus</taxon>
    </lineage>
</organism>
<evidence type="ECO:0000313" key="2">
    <source>
        <dbReference type="EMBL" id="JAG50114.1"/>
    </source>
</evidence>
<reference evidence="1" key="2">
    <citation type="submission" date="2014-07" db="EMBL/GenBank/DDBJ databases">
        <authorList>
            <person name="Hull J."/>
        </authorList>
    </citation>
    <scope>NUCLEOTIDE SEQUENCE</scope>
</reference>
<dbReference type="EMBL" id="GBRD01015712">
    <property type="protein sequence ID" value="JAG50114.1"/>
    <property type="molecule type" value="Transcribed_RNA"/>
</dbReference>
<evidence type="ECO:0000313" key="1">
    <source>
        <dbReference type="EMBL" id="JAG08355.1"/>
    </source>
</evidence>
<accession>A0A0A9WU26</accession>
<protein>
    <submittedName>
        <fullName evidence="1">Vascular cell adhesion protein 1</fullName>
    </submittedName>
</protein>
<gene>
    <name evidence="1" type="primary">Vcam1_1</name>
    <name evidence="1" type="ORF">CM83_21073</name>
</gene>
<reference evidence="2" key="3">
    <citation type="submission" date="2014-09" db="EMBL/GenBank/DDBJ databases">
        <authorList>
            <person name="Magalhaes I.L.F."/>
            <person name="Oliveira U."/>
            <person name="Santos F.R."/>
            <person name="Vidigal T.H.D.A."/>
            <person name="Brescovit A.D."/>
            <person name="Santos A.J."/>
        </authorList>
    </citation>
    <scope>NUCLEOTIDE SEQUENCE</scope>
</reference>
<proteinExistence type="predicted"/>